<accession>A0A1H9DEC0</accession>
<dbReference type="RefSeq" id="WP_083379721.1">
    <property type="nucleotide sequence ID" value="NZ_FOFU01000002.1"/>
</dbReference>
<gene>
    <name evidence="2" type="ORF">SAMN04487977_102538</name>
</gene>
<dbReference type="SUPFAM" id="SSF53474">
    <property type="entry name" value="alpha/beta-Hydrolases"/>
    <property type="match status" value="1"/>
</dbReference>
<dbReference type="Proteomes" id="UP000182360">
    <property type="component" value="Unassembled WGS sequence"/>
</dbReference>
<dbReference type="Gene3D" id="3.40.50.1820">
    <property type="entry name" value="alpha/beta hydrolase"/>
    <property type="match status" value="1"/>
</dbReference>
<keyword evidence="3" id="KW-1185">Reference proteome</keyword>
<protein>
    <submittedName>
        <fullName evidence="2">Pimeloyl-ACP methyl ester carboxylesterase</fullName>
    </submittedName>
</protein>
<dbReference type="EMBL" id="FOFU01000002">
    <property type="protein sequence ID" value="SEQ11647.1"/>
    <property type="molecule type" value="Genomic_DNA"/>
</dbReference>
<evidence type="ECO:0000313" key="3">
    <source>
        <dbReference type="Proteomes" id="UP000182360"/>
    </source>
</evidence>
<reference evidence="2 3" key="1">
    <citation type="submission" date="2016-10" db="EMBL/GenBank/DDBJ databases">
        <authorList>
            <person name="de Groot N.N."/>
        </authorList>
    </citation>
    <scope>NUCLEOTIDE SEQUENCE [LARGE SCALE GENOMIC DNA]</scope>
    <source>
        <strain evidence="2 3">B25</strain>
    </source>
</reference>
<name>A0A1H9DEC0_9SPIR</name>
<dbReference type="OrthoDB" id="53505at2"/>
<dbReference type="InterPro" id="IPR000073">
    <property type="entry name" value="AB_hydrolase_1"/>
</dbReference>
<proteinExistence type="predicted"/>
<dbReference type="AlphaFoldDB" id="A0A1H9DEC0"/>
<evidence type="ECO:0000259" key="1">
    <source>
        <dbReference type="Pfam" id="PF00561"/>
    </source>
</evidence>
<dbReference type="Pfam" id="PF00561">
    <property type="entry name" value="Abhydrolase_1"/>
    <property type="match status" value="1"/>
</dbReference>
<dbReference type="InterPro" id="IPR029058">
    <property type="entry name" value="AB_hydrolase_fold"/>
</dbReference>
<evidence type="ECO:0000313" key="2">
    <source>
        <dbReference type="EMBL" id="SEQ11647.1"/>
    </source>
</evidence>
<sequence length="355" mass="40618">MQKNSKILVGVLIAFGVMNMAGCATLKVGIEEKAKGLENTRKLGVEINGALNGMFITSTNENNPVLLFISGGPGVPEIWLNEVYAEQYPNKLADHFTVCYWDYLGEGLSYNKKIKPEEISLERLAADAREVAQYLKSRYHQEKIYLMAHSSGSHLGLYLAQTDSEDFYCYFGMGQDYTQGIRRYEEGYNFMKAEFEKTDNKKSLKKMNKLAGYTKEGEFKIKMQKKLAAKWENVLLSAGCATTREMRSDAKDIFLKQMSAKCYTSQEKINYWKGKILCSKSAYRSYHVEADKPCLIPVYFFSGYYDYTCPPALAKELLEKLEAPEKSFYTFYNSAHSPLWEENDLVIEAMLKHVR</sequence>
<organism evidence="2 3">
    <name type="scientific">Treponema bryantii</name>
    <dbReference type="NCBI Taxonomy" id="163"/>
    <lineage>
        <taxon>Bacteria</taxon>
        <taxon>Pseudomonadati</taxon>
        <taxon>Spirochaetota</taxon>
        <taxon>Spirochaetia</taxon>
        <taxon>Spirochaetales</taxon>
        <taxon>Treponemataceae</taxon>
        <taxon>Treponema</taxon>
    </lineage>
</organism>
<feature type="domain" description="AB hydrolase-1" evidence="1">
    <location>
        <begin position="64"/>
        <end position="342"/>
    </location>
</feature>